<dbReference type="AlphaFoldDB" id="A0A0F9C5Z3"/>
<comment type="caution">
    <text evidence="2">The sequence shown here is derived from an EMBL/GenBank/DDBJ whole genome shotgun (WGS) entry which is preliminary data.</text>
</comment>
<evidence type="ECO:0000256" key="1">
    <source>
        <dbReference type="SAM" id="MobiDB-lite"/>
    </source>
</evidence>
<feature type="compositionally biased region" description="Basic and acidic residues" evidence="1">
    <location>
        <begin position="23"/>
        <end position="39"/>
    </location>
</feature>
<name>A0A0F9C5Z3_9ZZZZ</name>
<protein>
    <submittedName>
        <fullName evidence="2">Uncharacterized protein</fullName>
    </submittedName>
</protein>
<evidence type="ECO:0000313" key="2">
    <source>
        <dbReference type="EMBL" id="KKL44624.1"/>
    </source>
</evidence>
<feature type="region of interest" description="Disordered" evidence="1">
    <location>
        <begin position="142"/>
        <end position="170"/>
    </location>
</feature>
<feature type="region of interest" description="Disordered" evidence="1">
    <location>
        <begin position="94"/>
        <end position="113"/>
    </location>
</feature>
<feature type="non-terminal residue" evidence="2">
    <location>
        <position position="170"/>
    </location>
</feature>
<proteinExistence type="predicted"/>
<sequence>MGNTLGELMSQFAQASDNEDAENPDKVHEQALEGHDKTASDGGTTMAQEGMGSLADLYLSMTEMDKTAEAAAGVPADGEPELTEDDIEKVAEAEAAEWQTKEEEEETAGEPDMMKVAAEYDAAGRIMARGFFDEYEKLAMGTSAADNQGTDAESAAATPAHGQRGLPTLD</sequence>
<gene>
    <name evidence="2" type="ORF">LCGC14_2363810</name>
</gene>
<feature type="region of interest" description="Disordered" evidence="1">
    <location>
        <begin position="1"/>
        <end position="48"/>
    </location>
</feature>
<dbReference type="EMBL" id="LAZR01034690">
    <property type="protein sequence ID" value="KKL44624.1"/>
    <property type="molecule type" value="Genomic_DNA"/>
</dbReference>
<accession>A0A0F9C5Z3</accession>
<organism evidence="2">
    <name type="scientific">marine sediment metagenome</name>
    <dbReference type="NCBI Taxonomy" id="412755"/>
    <lineage>
        <taxon>unclassified sequences</taxon>
        <taxon>metagenomes</taxon>
        <taxon>ecological metagenomes</taxon>
    </lineage>
</organism>
<reference evidence="2" key="1">
    <citation type="journal article" date="2015" name="Nature">
        <title>Complex archaea that bridge the gap between prokaryotes and eukaryotes.</title>
        <authorList>
            <person name="Spang A."/>
            <person name="Saw J.H."/>
            <person name="Jorgensen S.L."/>
            <person name="Zaremba-Niedzwiedzka K."/>
            <person name="Martijn J."/>
            <person name="Lind A.E."/>
            <person name="van Eijk R."/>
            <person name="Schleper C."/>
            <person name="Guy L."/>
            <person name="Ettema T.J."/>
        </authorList>
    </citation>
    <scope>NUCLEOTIDE SEQUENCE</scope>
</reference>